<feature type="binding site" evidence="22">
    <location>
        <begin position="95"/>
        <end position="96"/>
    </location>
    <ligand>
        <name>ATP</name>
        <dbReference type="ChEBI" id="CHEBI:30616"/>
    </ligand>
</feature>
<dbReference type="OrthoDB" id="9796011at2"/>
<feature type="binding site" evidence="22">
    <location>
        <begin position="86"/>
        <end position="88"/>
    </location>
    <ligand>
        <name>ATP</name>
        <dbReference type="ChEBI" id="CHEBI:30616"/>
    </ligand>
</feature>
<evidence type="ECO:0000256" key="20">
    <source>
        <dbReference type="PIRSR" id="PIRSR600829-1"/>
    </source>
</evidence>
<proteinExistence type="inferred from homology"/>
<evidence type="ECO:0000256" key="17">
    <source>
        <dbReference type="ARBA" id="ARBA00023136"/>
    </source>
</evidence>
<evidence type="ECO:0000256" key="3">
    <source>
        <dbReference type="ARBA" id="ARBA00012133"/>
    </source>
</evidence>
<evidence type="ECO:0000256" key="19">
    <source>
        <dbReference type="ARBA" id="ARBA00023264"/>
    </source>
</evidence>
<feature type="active site" description="Proton acceptor" evidence="20">
    <location>
        <position position="70"/>
    </location>
</feature>
<keyword evidence="5" id="KW-1003">Cell membrane</keyword>
<evidence type="ECO:0000256" key="12">
    <source>
        <dbReference type="ARBA" id="ARBA00022777"/>
    </source>
</evidence>
<evidence type="ECO:0000256" key="22">
    <source>
        <dbReference type="PIRSR" id="PIRSR600829-3"/>
    </source>
</evidence>
<comment type="function">
    <text evidence="24">Catalyzes the ATP-dependent phosphorylation of sn-l,2-diacylglycerol (DAG) to phosphatidic acid. Involved in the recycling of diacylglycerol produced as a by-product during membrane-derived oligosaccharide (MDO) biosynthesis.</text>
</comment>
<comment type="caution">
    <text evidence="25">The sequence shown here is derived from an EMBL/GenBank/DDBJ whole genome shotgun (WGS) entry which is preliminary data.</text>
</comment>
<feature type="binding site" evidence="22">
    <location>
        <position position="77"/>
    </location>
    <ligand>
        <name>ATP</name>
        <dbReference type="ChEBI" id="CHEBI:30616"/>
    </ligand>
</feature>
<dbReference type="AlphaFoldDB" id="A0A451GEU0"/>
<evidence type="ECO:0000256" key="6">
    <source>
        <dbReference type="ARBA" id="ARBA00022516"/>
    </source>
</evidence>
<evidence type="ECO:0000256" key="21">
    <source>
        <dbReference type="PIRSR" id="PIRSR600829-2"/>
    </source>
</evidence>
<feature type="binding site" evidence="21">
    <location>
        <position position="56"/>
    </location>
    <ligand>
        <name>substrate</name>
    </ligand>
</feature>
<feature type="binding site" evidence="21">
    <location>
        <begin position="23"/>
        <end position="26"/>
    </location>
    <ligand>
        <name>substrate</name>
    </ligand>
</feature>
<dbReference type="Gene3D" id="1.10.287.3610">
    <property type="match status" value="1"/>
</dbReference>
<protein>
    <recommendedName>
        <fullName evidence="4 24">Diacylglycerol kinase</fullName>
        <ecNumber evidence="3 24">2.7.1.107</ecNumber>
    </recommendedName>
</protein>
<feature type="binding site" evidence="21">
    <location>
        <position position="10"/>
    </location>
    <ligand>
        <name>substrate</name>
    </ligand>
</feature>
<keyword evidence="19 24" id="KW-1208">Phospholipid metabolism</keyword>
<evidence type="ECO:0000256" key="5">
    <source>
        <dbReference type="ARBA" id="ARBA00022475"/>
    </source>
</evidence>
<keyword evidence="8 24" id="KW-0808">Transferase</keyword>
<keyword evidence="13 22" id="KW-0067">ATP-binding</keyword>
<dbReference type="Pfam" id="PF01219">
    <property type="entry name" value="DAGK_prokar"/>
    <property type="match status" value="1"/>
</dbReference>
<dbReference type="GO" id="GO:0006654">
    <property type="term" value="P:phosphatidic acid biosynthetic process"/>
    <property type="evidence" value="ECO:0007669"/>
    <property type="project" value="InterPro"/>
</dbReference>
<sequence length="119" mass="13042">MKANKTGIDRIIHATFNSMRGIRLAWKSEAAFRQEALLCAVLVPIALLIDVTLVERLVLILTLFILVITELLNSAIEAVVDRVGPELHELSGRAKDIASAAVFFALVLMGVVWGSILIY</sequence>
<evidence type="ECO:0000256" key="1">
    <source>
        <dbReference type="ARBA" id="ARBA00004429"/>
    </source>
</evidence>
<dbReference type="GO" id="GO:0005524">
    <property type="term" value="F:ATP binding"/>
    <property type="evidence" value="ECO:0007669"/>
    <property type="project" value="UniProtKB-KW"/>
</dbReference>
<comment type="similarity">
    <text evidence="2 24">Belongs to the bacterial diacylglycerol kinase family.</text>
</comment>
<dbReference type="InterPro" id="IPR000829">
    <property type="entry name" value="DAGK"/>
</dbReference>
<dbReference type="PANTHER" id="PTHR34299">
    <property type="entry name" value="DIACYLGLYCEROL KINASE"/>
    <property type="match status" value="1"/>
</dbReference>
<name>A0A451GEU0_9GAMM</name>
<dbReference type="InterPro" id="IPR036945">
    <property type="entry name" value="DAGK_sf"/>
</dbReference>
<dbReference type="PROSITE" id="PS01069">
    <property type="entry name" value="DAGK_PROKAR"/>
    <property type="match status" value="1"/>
</dbReference>
<comment type="caution">
    <text evidence="24">Lacks conserved residue(s) required for the propagation of feature annotation.</text>
</comment>
<comment type="cofactor">
    <cofactor evidence="23">
        <name>Mg(2+)</name>
        <dbReference type="ChEBI" id="CHEBI:18420"/>
    </cofactor>
    <text evidence="23">Mn(2+), Zn(2+), Cd(2+) and Co(2+) support activity to lesser extents.</text>
</comment>
<feature type="binding site" evidence="22">
    <location>
        <position position="29"/>
    </location>
    <ligand>
        <name>ATP</name>
        <dbReference type="ChEBI" id="CHEBI:30616"/>
    </ligand>
</feature>
<dbReference type="EC" id="2.7.1.107" evidence="3 24"/>
<dbReference type="Proteomes" id="UP000288789">
    <property type="component" value="Unassembled WGS sequence"/>
</dbReference>
<organism evidence="25 26">
    <name type="scientific">Pseudidiomarina gelatinasegens</name>
    <dbReference type="NCBI Taxonomy" id="2487740"/>
    <lineage>
        <taxon>Bacteria</taxon>
        <taxon>Pseudomonadati</taxon>
        <taxon>Pseudomonadota</taxon>
        <taxon>Gammaproteobacteria</taxon>
        <taxon>Alteromonadales</taxon>
        <taxon>Idiomarinaceae</taxon>
        <taxon>Pseudidiomarina</taxon>
    </lineage>
</organism>
<evidence type="ECO:0000256" key="16">
    <source>
        <dbReference type="ARBA" id="ARBA00023098"/>
    </source>
</evidence>
<dbReference type="GO" id="GO:0005886">
    <property type="term" value="C:plasma membrane"/>
    <property type="evidence" value="ECO:0007669"/>
    <property type="project" value="UniProtKB-SubCell"/>
</dbReference>
<dbReference type="GO" id="GO:0004143">
    <property type="term" value="F:ATP-dependent diacylglycerol kinase activity"/>
    <property type="evidence" value="ECO:0007669"/>
    <property type="project" value="UniProtKB-EC"/>
</dbReference>
<comment type="catalytic activity">
    <reaction evidence="24">
        <text>a 1,2-diacyl-sn-glycerol + ATP = a 1,2-diacyl-sn-glycero-3-phosphate + ADP + H(+)</text>
        <dbReference type="Rhea" id="RHEA:10272"/>
        <dbReference type="ChEBI" id="CHEBI:15378"/>
        <dbReference type="ChEBI" id="CHEBI:17815"/>
        <dbReference type="ChEBI" id="CHEBI:30616"/>
        <dbReference type="ChEBI" id="CHEBI:58608"/>
        <dbReference type="ChEBI" id="CHEBI:456216"/>
        <dbReference type="EC" id="2.7.1.107"/>
    </reaction>
</comment>
<dbReference type="InterPro" id="IPR033718">
    <property type="entry name" value="DAGK_prok"/>
</dbReference>
<evidence type="ECO:0000313" key="25">
    <source>
        <dbReference type="EMBL" id="RWU11621.1"/>
    </source>
</evidence>
<feature type="transmembrane region" description="Helical" evidence="24">
    <location>
        <begin position="57"/>
        <end position="76"/>
    </location>
</feature>
<keyword evidence="6" id="KW-0444">Lipid biosynthesis</keyword>
<feature type="binding site" evidence="23">
    <location>
        <position position="77"/>
    </location>
    <ligand>
        <name>a divalent metal cation</name>
        <dbReference type="ChEBI" id="CHEBI:60240"/>
    </ligand>
</feature>
<evidence type="ECO:0000256" key="4">
    <source>
        <dbReference type="ARBA" id="ARBA00017575"/>
    </source>
</evidence>
<feature type="binding site" evidence="21">
    <location>
        <begin position="31"/>
        <end position="35"/>
    </location>
    <ligand>
        <name>substrate</name>
    </ligand>
</feature>
<feature type="transmembrane region" description="Helical" evidence="24">
    <location>
        <begin position="97"/>
        <end position="118"/>
    </location>
</feature>
<evidence type="ECO:0000256" key="13">
    <source>
        <dbReference type="ARBA" id="ARBA00022840"/>
    </source>
</evidence>
<evidence type="ECO:0000256" key="10">
    <source>
        <dbReference type="ARBA" id="ARBA00022723"/>
    </source>
</evidence>
<evidence type="ECO:0000256" key="8">
    <source>
        <dbReference type="ARBA" id="ARBA00022679"/>
    </source>
</evidence>
<comment type="subcellular location">
    <subcellularLocation>
        <location evidence="1 24">Cell inner membrane</location>
        <topology evidence="1 24">Multi-pass membrane protein</topology>
    </subcellularLocation>
</comment>
<dbReference type="EMBL" id="RSFE01000003">
    <property type="protein sequence ID" value="RWU11621.1"/>
    <property type="molecule type" value="Genomic_DNA"/>
</dbReference>
<keyword evidence="26" id="KW-1185">Reference proteome</keyword>
<dbReference type="GO" id="GO:0046872">
    <property type="term" value="F:metal ion binding"/>
    <property type="evidence" value="ECO:0007669"/>
    <property type="project" value="UniProtKB-KW"/>
</dbReference>
<evidence type="ECO:0000256" key="18">
    <source>
        <dbReference type="ARBA" id="ARBA00023209"/>
    </source>
</evidence>
<evidence type="ECO:0000256" key="24">
    <source>
        <dbReference type="RuleBase" id="RU363065"/>
    </source>
</evidence>
<feature type="binding site" evidence="21">
    <location>
        <position position="99"/>
    </location>
    <ligand>
        <name>substrate</name>
    </ligand>
</feature>
<evidence type="ECO:0000256" key="15">
    <source>
        <dbReference type="ARBA" id="ARBA00022989"/>
    </source>
</evidence>
<keyword evidence="14 23" id="KW-0460">Magnesium</keyword>
<evidence type="ECO:0000256" key="7">
    <source>
        <dbReference type="ARBA" id="ARBA00022519"/>
    </source>
</evidence>
<reference evidence="25 26" key="1">
    <citation type="submission" date="2018-12" db="EMBL/GenBank/DDBJ databases">
        <authorList>
            <person name="Li A."/>
            <person name="Zhang M."/>
            <person name="Zhu H."/>
        </authorList>
    </citation>
    <scope>NUCLEOTIDE SEQUENCE [LARGE SCALE GENOMIC DNA]</scope>
    <source>
        <strain evidence="25 26">R04H25</strain>
    </source>
</reference>
<evidence type="ECO:0000256" key="2">
    <source>
        <dbReference type="ARBA" id="ARBA00005967"/>
    </source>
</evidence>
<keyword evidence="9 24" id="KW-0812">Transmembrane</keyword>
<keyword evidence="15 24" id="KW-1133">Transmembrane helix</keyword>
<keyword evidence="7 24" id="KW-0997">Cell inner membrane</keyword>
<accession>A0A451GEU0</accession>
<keyword evidence="17 24" id="KW-0472">Membrane</keyword>
<keyword evidence="12 24" id="KW-0418">Kinase</keyword>
<feature type="binding site" evidence="22">
    <location>
        <position position="10"/>
    </location>
    <ligand>
        <name>ATP</name>
        <dbReference type="ChEBI" id="CHEBI:30616"/>
    </ligand>
</feature>
<evidence type="ECO:0000256" key="14">
    <source>
        <dbReference type="ARBA" id="ARBA00022842"/>
    </source>
</evidence>
<feature type="binding site" evidence="21">
    <location>
        <position position="70"/>
    </location>
    <ligand>
        <name>substrate</name>
    </ligand>
</feature>
<feature type="binding site" evidence="23">
    <location>
        <position position="29"/>
    </location>
    <ligand>
        <name>a divalent metal cation</name>
        <dbReference type="ChEBI" id="CHEBI:60240"/>
    </ligand>
</feature>
<dbReference type="PANTHER" id="PTHR34299:SF1">
    <property type="entry name" value="DIACYLGLYCEROL KINASE"/>
    <property type="match status" value="1"/>
</dbReference>
<evidence type="ECO:0000256" key="11">
    <source>
        <dbReference type="ARBA" id="ARBA00022741"/>
    </source>
</evidence>
<keyword evidence="10 23" id="KW-0479">Metal-binding</keyword>
<keyword evidence="16 24" id="KW-0443">Lipid metabolism</keyword>
<keyword evidence="18" id="KW-0594">Phospholipid biosynthesis</keyword>
<evidence type="ECO:0000313" key="26">
    <source>
        <dbReference type="Proteomes" id="UP000288789"/>
    </source>
</evidence>
<dbReference type="RefSeq" id="WP_128351910.1">
    <property type="nucleotide sequence ID" value="NZ_CAXBCQ010000002.1"/>
</dbReference>
<evidence type="ECO:0000256" key="9">
    <source>
        <dbReference type="ARBA" id="ARBA00022692"/>
    </source>
</evidence>
<dbReference type="CDD" id="cd14264">
    <property type="entry name" value="DAGK_IM"/>
    <property type="match status" value="1"/>
</dbReference>
<evidence type="ECO:0000256" key="23">
    <source>
        <dbReference type="PIRSR" id="PIRSR600829-4"/>
    </source>
</evidence>
<gene>
    <name evidence="25" type="ORF">EGC76_04995</name>
</gene>
<keyword evidence="11 22" id="KW-0547">Nucleotide-binding</keyword>